<accession>A0A512IVV0</accession>
<name>A0A512IVV0_9HYPH</name>
<evidence type="ECO:0000313" key="2">
    <source>
        <dbReference type="Proteomes" id="UP000321258"/>
    </source>
</evidence>
<evidence type="ECO:0000313" key="1">
    <source>
        <dbReference type="EMBL" id="GEP01847.1"/>
    </source>
</evidence>
<gene>
    <name evidence="1" type="ORF">MHA02_42340</name>
</gene>
<keyword evidence="2" id="KW-1185">Reference proteome</keyword>
<protein>
    <submittedName>
        <fullName evidence="1">Uncharacterized protein</fullName>
    </submittedName>
</protein>
<organism evidence="1 2">
    <name type="scientific">Methylobacterium haplocladii</name>
    <dbReference type="NCBI Taxonomy" id="1176176"/>
    <lineage>
        <taxon>Bacteria</taxon>
        <taxon>Pseudomonadati</taxon>
        <taxon>Pseudomonadota</taxon>
        <taxon>Alphaproteobacteria</taxon>
        <taxon>Hyphomicrobiales</taxon>
        <taxon>Methylobacteriaceae</taxon>
        <taxon>Methylobacterium</taxon>
    </lineage>
</organism>
<dbReference type="AlphaFoldDB" id="A0A512IVV0"/>
<comment type="caution">
    <text evidence="1">The sequence shown here is derived from an EMBL/GenBank/DDBJ whole genome shotgun (WGS) entry which is preliminary data.</text>
</comment>
<dbReference type="EMBL" id="BJZT01000059">
    <property type="protein sequence ID" value="GEP01847.1"/>
    <property type="molecule type" value="Genomic_DNA"/>
</dbReference>
<reference evidence="1 2" key="1">
    <citation type="submission" date="2019-07" db="EMBL/GenBank/DDBJ databases">
        <title>Whole genome shotgun sequence of Methylobacterium haplocladii NBRC 107714.</title>
        <authorList>
            <person name="Hosoyama A."/>
            <person name="Uohara A."/>
            <person name="Ohji S."/>
            <person name="Ichikawa N."/>
        </authorList>
    </citation>
    <scope>NUCLEOTIDE SEQUENCE [LARGE SCALE GENOMIC DNA]</scope>
    <source>
        <strain evidence="1 2">NBRC 107714</strain>
    </source>
</reference>
<dbReference type="Proteomes" id="UP000321258">
    <property type="component" value="Unassembled WGS sequence"/>
</dbReference>
<sequence>MLCFKARGCALRNARYRGLIRPNPTEQELISNSVTLARVIRSHAVLELRISPKDAMDAVANLDASPS</sequence>
<proteinExistence type="predicted"/>